<evidence type="ECO:0000313" key="3">
    <source>
        <dbReference type="Proteomes" id="UP000265618"/>
    </source>
</evidence>
<organism evidence="2 3">
    <name type="scientific">Kipferlia bialata</name>
    <dbReference type="NCBI Taxonomy" id="797122"/>
    <lineage>
        <taxon>Eukaryota</taxon>
        <taxon>Metamonada</taxon>
        <taxon>Carpediemonas-like organisms</taxon>
        <taxon>Kipferlia</taxon>
    </lineage>
</organism>
<feature type="region of interest" description="Disordered" evidence="1">
    <location>
        <begin position="23"/>
        <end position="45"/>
    </location>
</feature>
<dbReference type="AlphaFoldDB" id="A0A391NKB9"/>
<dbReference type="Proteomes" id="UP000265618">
    <property type="component" value="Unassembled WGS sequence"/>
</dbReference>
<gene>
    <name evidence="2" type="ORF">KIPB_004009</name>
</gene>
<reference evidence="2 3" key="1">
    <citation type="journal article" date="2018" name="PLoS ONE">
        <title>The draft genome of Kipferlia bialata reveals reductive genome evolution in fornicate parasites.</title>
        <authorList>
            <person name="Tanifuji G."/>
            <person name="Takabayashi S."/>
            <person name="Kume K."/>
            <person name="Takagi M."/>
            <person name="Nakayama T."/>
            <person name="Kamikawa R."/>
            <person name="Inagaki Y."/>
            <person name="Hashimoto T."/>
        </authorList>
    </citation>
    <scope>NUCLEOTIDE SEQUENCE [LARGE SCALE GENOMIC DNA]</scope>
    <source>
        <strain evidence="2">NY0173</strain>
    </source>
</reference>
<protein>
    <submittedName>
        <fullName evidence="2">Uncharacterized protein</fullName>
    </submittedName>
</protein>
<sequence length="85" mass="9735">FLEDERAAKEKVATAKLRVREALDSQTSVRRQRAATPADADPREDLAHRKAQLETIRAHKLAELRRAGVEETYLVDLIRMPLDEQ</sequence>
<evidence type="ECO:0000256" key="1">
    <source>
        <dbReference type="SAM" id="MobiDB-lite"/>
    </source>
</evidence>
<accession>A0A391NKB9</accession>
<evidence type="ECO:0000313" key="2">
    <source>
        <dbReference type="EMBL" id="GCA62511.1"/>
    </source>
</evidence>
<keyword evidence="3" id="KW-1185">Reference proteome</keyword>
<dbReference type="EMBL" id="BDIP01000820">
    <property type="protein sequence ID" value="GCA62511.1"/>
    <property type="molecule type" value="Genomic_DNA"/>
</dbReference>
<proteinExistence type="predicted"/>
<name>A0A391NKB9_9EUKA</name>
<feature type="non-terminal residue" evidence="2">
    <location>
        <position position="1"/>
    </location>
</feature>
<comment type="caution">
    <text evidence="2">The sequence shown here is derived from an EMBL/GenBank/DDBJ whole genome shotgun (WGS) entry which is preliminary data.</text>
</comment>